<feature type="transmembrane region" description="Helical" evidence="2">
    <location>
        <begin position="373"/>
        <end position="395"/>
    </location>
</feature>
<feature type="region of interest" description="Disordered" evidence="1">
    <location>
        <begin position="615"/>
        <end position="660"/>
    </location>
</feature>
<comment type="caution">
    <text evidence="3">The sequence shown here is derived from an EMBL/GenBank/DDBJ whole genome shotgun (WGS) entry which is preliminary data.</text>
</comment>
<name>A0A1Q9CRF8_SYMMI</name>
<sequence length="709" mass="80342">MESGTASHACTVQRLLLCAEASFIVILLSLLVNVGALVGYTSQDIARSGILPAEQVVWNFQKAMRCVLVVLCFRAGFLHRQKLFDGDAHKWPNLVFTRLSQELWLLPSDEDSGVVYRRYICLALVVLGRAVLGTVRSAIKFHSHMTSEEKVDDKSVDGQICSGQFINWTIFLLDITTNCGFLLGFRAGRHYFAAAKQAFPEESDSAPELTSNGEDSSESRHQSHGEEEPDVPGRRRLPAVPALRRPSAVQRRVRSRAVGTGDDPNDNLEDEDAQLSPKKCQLPPKEICLQAMCKGEQVDHGPIFSCYAWWTLLGLLVTSAIECLLLSYWEAALLGNRDDEVDVFRMRPYFFSWTPDFGRWRLRRVVLGSWRDLFYFAILYPATASAVFVAAVLAHHFAWGRLRLVDSIMHRAVMTIMSYATLLGSQRAYFAMSCLLISWECRQLEIRANDFARRFPGLSPRQPVHAMVCNFLTLDAVEPRRWSSAEVKLFEEAFAERSQAPESPISHLVDDIIREVRRQCLESPTAGLRLALRVLQHAAGHAARSFALDVLREVCTEWWLLDEEEQHQLYDVILQMRDLDADWGPQVAKVLEVIGQQSDLCRLVRSQSRLRSGLSSSQSLPQLRTRSGASNSQFAPSRLPTTRQSVWDRESIPKDPPKKPIPWWTPRQVSWLAGQPIFPGEQFKAPCPAFRSVGRFYFENYQRCHPSTF</sequence>
<dbReference type="OrthoDB" id="448882at2759"/>
<evidence type="ECO:0000313" key="3">
    <source>
        <dbReference type="EMBL" id="OLP85500.1"/>
    </source>
</evidence>
<feature type="transmembrane region" description="Helical" evidence="2">
    <location>
        <begin position="21"/>
        <end position="42"/>
    </location>
</feature>
<dbReference type="Proteomes" id="UP000186817">
    <property type="component" value="Unassembled WGS sequence"/>
</dbReference>
<evidence type="ECO:0000256" key="1">
    <source>
        <dbReference type="SAM" id="MobiDB-lite"/>
    </source>
</evidence>
<reference evidence="3 4" key="1">
    <citation type="submission" date="2016-02" db="EMBL/GenBank/DDBJ databases">
        <title>Genome analysis of coral dinoflagellate symbionts highlights evolutionary adaptations to a symbiotic lifestyle.</title>
        <authorList>
            <person name="Aranda M."/>
            <person name="Li Y."/>
            <person name="Liew Y.J."/>
            <person name="Baumgarten S."/>
            <person name="Simakov O."/>
            <person name="Wilson M."/>
            <person name="Piel J."/>
            <person name="Ashoor H."/>
            <person name="Bougouffa S."/>
            <person name="Bajic V.B."/>
            <person name="Ryu T."/>
            <person name="Ravasi T."/>
            <person name="Bayer T."/>
            <person name="Micklem G."/>
            <person name="Kim H."/>
            <person name="Bhak J."/>
            <person name="Lajeunesse T.C."/>
            <person name="Voolstra C.R."/>
        </authorList>
    </citation>
    <scope>NUCLEOTIDE SEQUENCE [LARGE SCALE GENOMIC DNA]</scope>
    <source>
        <strain evidence="3 4">CCMP2467</strain>
    </source>
</reference>
<feature type="region of interest" description="Disordered" evidence="1">
    <location>
        <begin position="202"/>
        <end position="277"/>
    </location>
</feature>
<evidence type="ECO:0000313" key="4">
    <source>
        <dbReference type="Proteomes" id="UP000186817"/>
    </source>
</evidence>
<dbReference type="EMBL" id="LSRX01000973">
    <property type="protein sequence ID" value="OLP85500.1"/>
    <property type="molecule type" value="Genomic_DNA"/>
</dbReference>
<gene>
    <name evidence="3" type="ORF">AK812_SmicGene33501</name>
</gene>
<accession>A0A1Q9CRF8</accession>
<keyword evidence="2" id="KW-1133">Transmembrane helix</keyword>
<keyword evidence="2" id="KW-0472">Membrane</keyword>
<dbReference type="AlphaFoldDB" id="A0A1Q9CRF8"/>
<feature type="transmembrane region" description="Helical" evidence="2">
    <location>
        <begin position="307"/>
        <end position="329"/>
    </location>
</feature>
<feature type="compositionally biased region" description="Polar residues" evidence="1">
    <location>
        <begin position="628"/>
        <end position="645"/>
    </location>
</feature>
<feature type="compositionally biased region" description="Basic and acidic residues" evidence="1">
    <location>
        <begin position="217"/>
        <end position="226"/>
    </location>
</feature>
<feature type="compositionally biased region" description="Low complexity" evidence="1">
    <location>
        <begin position="615"/>
        <end position="627"/>
    </location>
</feature>
<protein>
    <submittedName>
        <fullName evidence="3">Uncharacterized protein</fullName>
    </submittedName>
</protein>
<evidence type="ECO:0000256" key="2">
    <source>
        <dbReference type="SAM" id="Phobius"/>
    </source>
</evidence>
<feature type="compositionally biased region" description="Basic and acidic residues" evidence="1">
    <location>
        <begin position="646"/>
        <end position="658"/>
    </location>
</feature>
<feature type="compositionally biased region" description="Acidic residues" evidence="1">
    <location>
        <begin position="263"/>
        <end position="273"/>
    </location>
</feature>
<proteinExistence type="predicted"/>
<feature type="compositionally biased region" description="Low complexity" evidence="1">
    <location>
        <begin position="238"/>
        <end position="250"/>
    </location>
</feature>
<organism evidence="3 4">
    <name type="scientific">Symbiodinium microadriaticum</name>
    <name type="common">Dinoflagellate</name>
    <name type="synonym">Zooxanthella microadriatica</name>
    <dbReference type="NCBI Taxonomy" id="2951"/>
    <lineage>
        <taxon>Eukaryota</taxon>
        <taxon>Sar</taxon>
        <taxon>Alveolata</taxon>
        <taxon>Dinophyceae</taxon>
        <taxon>Suessiales</taxon>
        <taxon>Symbiodiniaceae</taxon>
        <taxon>Symbiodinium</taxon>
    </lineage>
</organism>
<keyword evidence="4" id="KW-1185">Reference proteome</keyword>
<keyword evidence="2" id="KW-0812">Transmembrane</keyword>